<dbReference type="GO" id="GO:0005744">
    <property type="term" value="C:TIM23 mitochondrial import inner membrane translocase complex"/>
    <property type="evidence" value="ECO:0007669"/>
    <property type="project" value="InterPro"/>
</dbReference>
<dbReference type="InterPro" id="IPR038552">
    <property type="entry name" value="Tim21_IMS_sf"/>
</dbReference>
<dbReference type="InterPro" id="IPR036298">
    <property type="entry name" value="Chalcone_isomerase_sf"/>
</dbReference>
<dbReference type="GO" id="GO:0030150">
    <property type="term" value="P:protein import into mitochondrial matrix"/>
    <property type="evidence" value="ECO:0007669"/>
    <property type="project" value="InterPro"/>
</dbReference>
<evidence type="ECO:0000256" key="1">
    <source>
        <dbReference type="ARBA" id="ARBA00004304"/>
    </source>
</evidence>
<dbReference type="AlphaFoldDB" id="A0AAD7XDV5"/>
<dbReference type="PANTHER" id="PTHR13032:SF6">
    <property type="entry name" value="MITOCHONDRIAL IMPORT INNER MEMBRANE TRANSLOCASE SUBUNIT TIM21"/>
    <property type="match status" value="1"/>
</dbReference>
<comment type="similarity">
    <text evidence="2">Belongs to the TIM21 family.</text>
</comment>
<dbReference type="InterPro" id="IPR016087">
    <property type="entry name" value="Chalcone_isomerase"/>
</dbReference>
<evidence type="ECO:0000256" key="5">
    <source>
        <dbReference type="ARBA" id="ARBA00022692"/>
    </source>
</evidence>
<evidence type="ECO:0000256" key="6">
    <source>
        <dbReference type="ARBA" id="ARBA00022946"/>
    </source>
</evidence>
<organism evidence="12 13">
    <name type="scientific">Trametes cubensis</name>
    <dbReference type="NCBI Taxonomy" id="1111947"/>
    <lineage>
        <taxon>Eukaryota</taxon>
        <taxon>Fungi</taxon>
        <taxon>Dikarya</taxon>
        <taxon>Basidiomycota</taxon>
        <taxon>Agaricomycotina</taxon>
        <taxon>Agaricomycetes</taxon>
        <taxon>Polyporales</taxon>
        <taxon>Polyporaceae</taxon>
        <taxon>Trametes</taxon>
    </lineage>
</organism>
<dbReference type="SUPFAM" id="SSF54626">
    <property type="entry name" value="Chalcone isomerase"/>
    <property type="match status" value="1"/>
</dbReference>
<comment type="caution">
    <text evidence="12">The sequence shown here is derived from an EMBL/GenBank/DDBJ whole genome shotgun (WGS) entry which is preliminary data.</text>
</comment>
<feature type="domain" description="Chalcone isomerase" evidence="11">
    <location>
        <begin position="107"/>
        <end position="135"/>
    </location>
</feature>
<dbReference type="InterPro" id="IPR016088">
    <property type="entry name" value="Chalcone_isomerase_3-sand"/>
</dbReference>
<evidence type="ECO:0000256" key="9">
    <source>
        <dbReference type="ARBA" id="ARBA00023136"/>
    </source>
</evidence>
<keyword evidence="7 10" id="KW-1133">Transmembrane helix</keyword>
<dbReference type="Gene3D" id="3.10.450.320">
    <property type="entry name" value="Mitochondrial import inner membrane translocase subunit Tim21"/>
    <property type="match status" value="1"/>
</dbReference>
<evidence type="ECO:0000256" key="4">
    <source>
        <dbReference type="ARBA" id="ARBA00020726"/>
    </source>
</evidence>
<dbReference type="Pfam" id="PF08294">
    <property type="entry name" value="TIM21"/>
    <property type="match status" value="1"/>
</dbReference>
<evidence type="ECO:0000313" key="13">
    <source>
        <dbReference type="Proteomes" id="UP001215151"/>
    </source>
</evidence>
<feature type="transmembrane region" description="Helical" evidence="10">
    <location>
        <begin position="354"/>
        <end position="372"/>
    </location>
</feature>
<dbReference type="GO" id="GO:0016872">
    <property type="term" value="F:intramolecular lyase activity"/>
    <property type="evidence" value="ECO:0007669"/>
    <property type="project" value="InterPro"/>
</dbReference>
<reference evidence="12" key="1">
    <citation type="submission" date="2022-11" db="EMBL/GenBank/DDBJ databases">
        <title>Genome Sequence of Cubamyces cubensis.</title>
        <authorList>
            <person name="Buettner E."/>
        </authorList>
    </citation>
    <scope>NUCLEOTIDE SEQUENCE</scope>
    <source>
        <strain evidence="12">MPL-01</strain>
    </source>
</reference>
<dbReference type="PANTHER" id="PTHR13032">
    <property type="entry name" value="MITOCHONDRIAL IMPORT INNER MEMBRANE TRANSLOCASE SUBUNIT TIM21"/>
    <property type="match status" value="1"/>
</dbReference>
<keyword evidence="9 10" id="KW-0472">Membrane</keyword>
<gene>
    <name evidence="12" type="ORF">ONZ51_g521</name>
</gene>
<evidence type="ECO:0000256" key="10">
    <source>
        <dbReference type="SAM" id="Phobius"/>
    </source>
</evidence>
<dbReference type="EMBL" id="JAPEVG010000006">
    <property type="protein sequence ID" value="KAJ8501577.1"/>
    <property type="molecule type" value="Genomic_DNA"/>
</dbReference>
<dbReference type="Proteomes" id="UP001215151">
    <property type="component" value="Unassembled WGS sequence"/>
</dbReference>
<dbReference type="Pfam" id="PF16035">
    <property type="entry name" value="Chalcone_2"/>
    <property type="match status" value="2"/>
</dbReference>
<evidence type="ECO:0000313" key="12">
    <source>
        <dbReference type="EMBL" id="KAJ8501577.1"/>
    </source>
</evidence>
<evidence type="ECO:0000259" key="11">
    <source>
        <dbReference type="Pfam" id="PF16035"/>
    </source>
</evidence>
<dbReference type="InterPro" id="IPR013261">
    <property type="entry name" value="Tim21"/>
</dbReference>
<protein>
    <recommendedName>
        <fullName evidence="4">Mitochondrial import inner membrane translocase subunit TIM21</fullName>
    </recommendedName>
    <alternativeName>
        <fullName evidence="3">Mitochondrial import inner membrane translocase subunit Tim21</fullName>
    </alternativeName>
</protein>
<sequence>MSWIQPRLVRGFAQSCRAFSASASSRLASQSNVLAKAARSHQKSFASSALFWGSAFAVAAGFTLQSTVHLDAGPAPSPAEEETRVDPATSIAFPTTLKIQSKTPLPTFTLMGVGVRTVSFLGIKVYSVGFYADLSNPNLVIPKDATPEEKIEHIVKNSACVLRIIPTRSTSYGHLRDGFMRALQARQVLCKQRGQLTPDEELAIQSPLRKLKSMFPSTPLAKHTPLDILITAPSPKQPRTLIVRDLGSVQSDWLAREFVLAYFEGKGLSPPLKESVVELCASSPHPARIVIVPRSYATHAQNVNVNPGTSSGSRPTAASLLSNALDQKQRAARREDSAGPFQLVMRTTARTTNLAVILAGAGLSIVLIYALTSELFSRNSPTVLYNKACELIKSSPQVHQYLQEPLVFHNHPPTVSRPRHRNHYVSSQIFVDSSGREHMLLNFYVQGRPPGSSDSTYESEEGFCAGLMHKAQGKIEALHAMSWDEIKEDLERRGERAVDMMKGLFRFLTGEEVERPRPPPMPVQERKVEEEKKGWLASVTGLFSGIKGASRSGSGSGSDAWNGPAFTEGEVHADLVMNDKGYYEFRYLLIDMPNSNTRNPRRIFVQRTDGVRETEPIVRWYR</sequence>
<dbReference type="Gene3D" id="3.50.70.10">
    <property type="match status" value="1"/>
</dbReference>
<keyword evidence="8" id="KW-0496">Mitochondrion</keyword>
<evidence type="ECO:0000256" key="3">
    <source>
        <dbReference type="ARBA" id="ARBA00020213"/>
    </source>
</evidence>
<evidence type="ECO:0000256" key="2">
    <source>
        <dbReference type="ARBA" id="ARBA00010867"/>
    </source>
</evidence>
<name>A0AAD7XDV5_9APHY</name>
<keyword evidence="13" id="KW-1185">Reference proteome</keyword>
<proteinExistence type="inferred from homology"/>
<feature type="domain" description="Chalcone isomerase" evidence="11">
    <location>
        <begin position="148"/>
        <end position="277"/>
    </location>
</feature>
<keyword evidence="6" id="KW-0809">Transit peptide</keyword>
<comment type="subcellular location">
    <subcellularLocation>
        <location evidence="1">Mitochondrion membrane</location>
        <topology evidence="1">Single-pass membrane protein</topology>
    </subcellularLocation>
</comment>
<keyword evidence="5 10" id="KW-0812">Transmembrane</keyword>
<accession>A0AAD7XDV5</accession>
<evidence type="ECO:0000256" key="8">
    <source>
        <dbReference type="ARBA" id="ARBA00023128"/>
    </source>
</evidence>
<evidence type="ECO:0000256" key="7">
    <source>
        <dbReference type="ARBA" id="ARBA00022989"/>
    </source>
</evidence>